<proteinExistence type="predicted"/>
<dbReference type="EMBL" id="NUEH01000028">
    <property type="protein sequence ID" value="PEI86113.1"/>
    <property type="molecule type" value="Genomic_DNA"/>
</dbReference>
<organism evidence="1">
    <name type="scientific">Bacillus toyonensis</name>
    <dbReference type="NCBI Taxonomy" id="155322"/>
    <lineage>
        <taxon>Bacteria</taxon>
        <taxon>Bacillati</taxon>
        <taxon>Bacillota</taxon>
        <taxon>Bacilli</taxon>
        <taxon>Bacillales</taxon>
        <taxon>Bacillaceae</taxon>
        <taxon>Bacillus</taxon>
        <taxon>Bacillus cereus group</taxon>
    </lineage>
</organism>
<gene>
    <name evidence="1" type="ORF">CN678_13270</name>
</gene>
<comment type="caution">
    <text evidence="1">The sequence shown here is derived from an EMBL/GenBank/DDBJ whole genome shotgun (WGS) entry which is preliminary data.</text>
</comment>
<accession>A0AB73R6Z1</accession>
<sequence length="215" mass="24157">MKKMVFFCSILLIIGAGYCFYQALPNILIVSGDQQQVEKVTEEYKSKLVSSTHYKEKILCQGNEKRLCNNSTNLRVLNKTTAEKLIKEEMLQKLTGPRVTEPIHSLPTVTKEKGLVYGQDISDEAIKIGNHVIPVTKVEGELGIGVGQGQKIQSKLIIVDDSIYKDLLLQENTFSVLRFDIKNILMGNIPDIGAVEKTYPEVETIRVKANKKINY</sequence>
<name>A0AB73R6Z1_9BACI</name>
<dbReference type="Gene3D" id="2.40.40.60">
    <property type="match status" value="1"/>
</dbReference>
<dbReference type="InterPro" id="IPR035253">
    <property type="entry name" value="Lipoprotein_22_bac"/>
</dbReference>
<reference evidence="1" key="1">
    <citation type="submission" date="2017-09" db="EMBL/GenBank/DDBJ databases">
        <title>Large-scale bioinformatics analysis of Bacillus genomes uncovers conserved roles of natural products in bacterial physiology.</title>
        <authorList>
            <consortium name="Agbiome Team Llc"/>
            <person name="Bleich R.M."/>
            <person name="Kirk G.J."/>
            <person name="Santa Maria K.C."/>
            <person name="Allen S.E."/>
            <person name="Farag S."/>
            <person name="Shank E.A."/>
            <person name="Bowers A."/>
        </authorList>
    </citation>
    <scope>NUCLEOTIDE SEQUENCE</scope>
    <source>
        <strain evidence="1">AFS005430</strain>
    </source>
</reference>
<dbReference type="Proteomes" id="UP000220969">
    <property type="component" value="Unassembled WGS sequence"/>
</dbReference>
<dbReference type="AlphaFoldDB" id="A0AB73R6Z1"/>
<dbReference type="RefSeq" id="WP_098056112.1">
    <property type="nucleotide sequence ID" value="NZ_CP036092.1"/>
</dbReference>
<protein>
    <recommendedName>
        <fullName evidence="2">Sporulation protein YunB</fullName>
    </recommendedName>
</protein>
<dbReference type="Pfam" id="PF17294">
    <property type="entry name" value="Lipoprotein_22"/>
    <property type="match status" value="1"/>
</dbReference>
<evidence type="ECO:0000313" key="1">
    <source>
        <dbReference type="EMBL" id="PEI86113.1"/>
    </source>
</evidence>
<evidence type="ECO:0008006" key="2">
    <source>
        <dbReference type="Google" id="ProtNLM"/>
    </source>
</evidence>